<sequence>MPTIVGPAKINSISGGAVNFGDSFYLSPDSATKICSGSGGSQVGDFHITNDCISITNQFDPDIFDQNQTANA</sequence>
<dbReference type="EMBL" id="CP129013">
    <property type="protein sequence ID" value="WLR42903.1"/>
    <property type="molecule type" value="Genomic_DNA"/>
</dbReference>
<protein>
    <submittedName>
        <fullName evidence="2">Spore germination protein</fullName>
    </submittedName>
</protein>
<dbReference type="PANTHER" id="PTHR37808:SF1">
    <property type="entry name" value="SPORE GERMINATION PROTEIN-LIKE PROTEIN YDZR"/>
    <property type="match status" value="1"/>
</dbReference>
<evidence type="ECO:0000313" key="3">
    <source>
        <dbReference type="Proteomes" id="UP001197974"/>
    </source>
</evidence>
<proteinExistence type="inferred from homology"/>
<accession>A0ABY9JX65</accession>
<reference evidence="2 3" key="1">
    <citation type="submission" date="2023-06" db="EMBL/GenBank/DDBJ databases">
        <title>Five Gram-positive bacteria isolated from mangrove sediments in Shenzhen, Guangdong, China.</title>
        <authorList>
            <person name="Yu S."/>
            <person name="Zheng W."/>
            <person name="Huang Y."/>
        </authorList>
    </citation>
    <scope>NUCLEOTIDE SEQUENCE [LARGE SCALE GENOMIC DNA]</scope>
    <source>
        <strain evidence="2 3">SaN35-3</strain>
    </source>
</reference>
<dbReference type="PANTHER" id="PTHR37808">
    <property type="entry name" value="SPORE GERMINATION PROTEIN-LIKE PROTEIN YDZR-RELATED"/>
    <property type="match status" value="1"/>
</dbReference>
<gene>
    <name evidence="2" type="ORF">LC087_01310</name>
</gene>
<dbReference type="RefSeq" id="WP_226538704.1">
    <property type="nucleotide sequence ID" value="NZ_CP129013.1"/>
</dbReference>
<dbReference type="Pfam" id="PF10676">
    <property type="entry name" value="gerPA"/>
    <property type="match status" value="1"/>
</dbReference>
<evidence type="ECO:0000256" key="1">
    <source>
        <dbReference type="ARBA" id="ARBA00008103"/>
    </source>
</evidence>
<dbReference type="InterPro" id="IPR019618">
    <property type="entry name" value="Spore_germination_GerPA"/>
</dbReference>
<organism evidence="2 3">
    <name type="scientific">Bacillus carboniphilus</name>
    <dbReference type="NCBI Taxonomy" id="86663"/>
    <lineage>
        <taxon>Bacteria</taxon>
        <taxon>Bacillati</taxon>
        <taxon>Bacillota</taxon>
        <taxon>Bacilli</taxon>
        <taxon>Bacillales</taxon>
        <taxon>Bacillaceae</taxon>
        <taxon>Bacillus</taxon>
    </lineage>
</organism>
<dbReference type="Proteomes" id="UP001197974">
    <property type="component" value="Chromosome"/>
</dbReference>
<name>A0ABY9JX65_9BACI</name>
<comment type="similarity">
    <text evidence="1">Belongs to the GerPA/GerPF family.</text>
</comment>
<evidence type="ECO:0000313" key="2">
    <source>
        <dbReference type="EMBL" id="WLR42903.1"/>
    </source>
</evidence>
<keyword evidence="3" id="KW-1185">Reference proteome</keyword>